<accession>A0A2K8SMK5</accession>
<sequence>MVNSVQTTATTLEGQLWEVAVRAQVAELAIAPEDRPNNVTTTIDTENQTVAVTFTAPATFSVNASGALVASPTPYLP</sequence>
<dbReference type="RefSeq" id="WP_100898524.1">
    <property type="nucleotide sequence ID" value="NZ_CAWNNC010000001.1"/>
</dbReference>
<reference evidence="1 3" key="1">
    <citation type="submission" date="2017-11" db="EMBL/GenBank/DDBJ databases">
        <title>Complete genome of a free-living desiccation-tolerant cyanobacterium and its photosynthetic adaptation to extreme terrestrial habitat.</title>
        <authorList>
            <person name="Shang J."/>
        </authorList>
    </citation>
    <scope>NUCLEOTIDE SEQUENCE [LARGE SCALE GENOMIC DNA]</scope>
    <source>
        <strain evidence="1 3">CCNUN1</strain>
    </source>
</reference>
<dbReference type="KEGG" id="nfl:COO91_02564"/>
<dbReference type="Proteomes" id="UP000232003">
    <property type="component" value="Chromosome"/>
</dbReference>
<dbReference type="EMBL" id="CP024785">
    <property type="protein sequence ID" value="AUB36638.1"/>
    <property type="molecule type" value="Genomic_DNA"/>
</dbReference>
<name>A0A2K8SMK5_9NOSO</name>
<dbReference type="AlphaFoldDB" id="A0A2K8SMK5"/>
<evidence type="ECO:0000313" key="2">
    <source>
        <dbReference type="EMBL" id="AUB36643.1"/>
    </source>
</evidence>
<gene>
    <name evidence="1" type="ORF">COO91_02559</name>
    <name evidence="2" type="ORF">COO91_02564</name>
</gene>
<dbReference type="EMBL" id="CP024785">
    <property type="protein sequence ID" value="AUB36643.1"/>
    <property type="molecule type" value="Genomic_DNA"/>
</dbReference>
<keyword evidence="3" id="KW-1185">Reference proteome</keyword>
<dbReference type="KEGG" id="nfl:COO91_02559"/>
<evidence type="ECO:0000313" key="3">
    <source>
        <dbReference type="Proteomes" id="UP000232003"/>
    </source>
</evidence>
<proteinExistence type="predicted"/>
<organism evidence="1 3">
    <name type="scientific">Nostoc flagelliforme CCNUN1</name>
    <dbReference type="NCBI Taxonomy" id="2038116"/>
    <lineage>
        <taxon>Bacteria</taxon>
        <taxon>Bacillati</taxon>
        <taxon>Cyanobacteriota</taxon>
        <taxon>Cyanophyceae</taxon>
        <taxon>Nostocales</taxon>
        <taxon>Nostocaceae</taxon>
        <taxon>Nostoc</taxon>
    </lineage>
</organism>
<evidence type="ECO:0000313" key="1">
    <source>
        <dbReference type="EMBL" id="AUB36638.1"/>
    </source>
</evidence>
<protein>
    <submittedName>
        <fullName evidence="1">Uncharacterized protein</fullName>
    </submittedName>
</protein>